<sequence>MVNIYDSANQLAEDMRQTDQFKALETALAAIKADEKSASLFKQMDEIQAKIMTSQQNGQPLSKEDQDAYTKLSQEVQNDDNISKLLAAEQGLYQLIDDVQKTFTKPINDLYQDLRK</sequence>
<dbReference type="Proteomes" id="UP000051521">
    <property type="component" value="Unassembled WGS sequence"/>
</dbReference>
<dbReference type="RefSeq" id="WP_008473220.1">
    <property type="nucleotide sequence ID" value="NZ_AYZO01000011.1"/>
</dbReference>
<dbReference type="OrthoDB" id="9811402at2"/>
<comment type="similarity">
    <text evidence="1">Belongs to the UPF0342 family.</text>
</comment>
<dbReference type="Gene3D" id="1.20.1500.10">
    <property type="entry name" value="YheA/YmcA-like"/>
    <property type="match status" value="1"/>
</dbReference>
<dbReference type="SUPFAM" id="SSF158622">
    <property type="entry name" value="YheA/YmcA-like"/>
    <property type="match status" value="1"/>
</dbReference>
<organism evidence="2 4">
    <name type="scientific">Lactobacillus gigeriorum DSM 23908 = CRBIP 24.85</name>
    <dbReference type="NCBI Taxonomy" id="1423751"/>
    <lineage>
        <taxon>Bacteria</taxon>
        <taxon>Bacillati</taxon>
        <taxon>Bacillota</taxon>
        <taxon>Bacilli</taxon>
        <taxon>Lactobacillales</taxon>
        <taxon>Lactobacillaceae</taxon>
        <taxon>Lactobacillus</taxon>
    </lineage>
</organism>
<evidence type="ECO:0000313" key="2">
    <source>
        <dbReference type="EMBL" id="CCI87095.1"/>
    </source>
</evidence>
<proteinExistence type="inferred from homology"/>
<gene>
    <name evidence="2" type="ORF">BN52_02360</name>
    <name evidence="3" type="ORF">FC38_GL000290</name>
</gene>
<dbReference type="PATRIC" id="fig|1423751.3.peg.306"/>
<evidence type="ECO:0000313" key="5">
    <source>
        <dbReference type="Proteomes" id="UP000051521"/>
    </source>
</evidence>
<dbReference type="AlphaFoldDB" id="I7K0V8"/>
<comment type="caution">
    <text evidence="2">The sequence shown here is derived from an EMBL/GenBank/DDBJ whole genome shotgun (WGS) entry which is preliminary data.</text>
</comment>
<dbReference type="Pfam" id="PF06133">
    <property type="entry name" value="Com_YlbF"/>
    <property type="match status" value="1"/>
</dbReference>
<evidence type="ECO:0000313" key="4">
    <source>
        <dbReference type="Proteomes" id="UP000009326"/>
    </source>
</evidence>
<dbReference type="InterPro" id="IPR010368">
    <property type="entry name" value="Com_YlbF"/>
</dbReference>
<reference evidence="3 5" key="2">
    <citation type="journal article" date="2015" name="Genome Announc.">
        <title>Expanding the biotechnology potential of lactobacilli through comparative genomics of 213 strains and associated genera.</title>
        <authorList>
            <person name="Sun Z."/>
            <person name="Harris H.M."/>
            <person name="McCann A."/>
            <person name="Guo C."/>
            <person name="Argimon S."/>
            <person name="Zhang W."/>
            <person name="Yang X."/>
            <person name="Jeffery I.B."/>
            <person name="Cooney J.C."/>
            <person name="Kagawa T.F."/>
            <person name="Liu W."/>
            <person name="Song Y."/>
            <person name="Salvetti E."/>
            <person name="Wrobel A."/>
            <person name="Rasinkangas P."/>
            <person name="Parkhill J."/>
            <person name="Rea M.C."/>
            <person name="O'Sullivan O."/>
            <person name="Ritari J."/>
            <person name="Douillard F.P."/>
            <person name="Paul Ross R."/>
            <person name="Yang R."/>
            <person name="Briner A.E."/>
            <person name="Felis G.E."/>
            <person name="de Vos W.M."/>
            <person name="Barrangou R."/>
            <person name="Klaenhammer T.R."/>
            <person name="Caufield P.W."/>
            <person name="Cui Y."/>
            <person name="Zhang H."/>
            <person name="O'Toole P.W."/>
        </authorList>
    </citation>
    <scope>NUCLEOTIDE SEQUENCE [LARGE SCALE GENOMIC DNA]</scope>
    <source>
        <strain evidence="3 5">DSM 23908</strain>
    </source>
</reference>
<dbReference type="Proteomes" id="UP000009326">
    <property type="component" value="Unassembled WGS sequence"/>
</dbReference>
<name>I7K0V8_9LACO</name>
<dbReference type="EMBL" id="AYZO01000011">
    <property type="protein sequence ID" value="KRN12815.1"/>
    <property type="molecule type" value="Genomic_DNA"/>
</dbReference>
<dbReference type="STRING" id="1423751.FC38_GL000290"/>
<evidence type="ECO:0000313" key="3">
    <source>
        <dbReference type="EMBL" id="KRN12815.1"/>
    </source>
</evidence>
<dbReference type="EMBL" id="CAKC01000048">
    <property type="protein sequence ID" value="CCI87095.1"/>
    <property type="molecule type" value="Genomic_DNA"/>
</dbReference>
<accession>I7K0V8</accession>
<protein>
    <recommendedName>
        <fullName evidence="1">UPF0342 protein BN52_02360</fullName>
    </recommendedName>
</protein>
<evidence type="ECO:0000256" key="1">
    <source>
        <dbReference type="HAMAP-Rule" id="MF_01526"/>
    </source>
</evidence>
<dbReference type="InterPro" id="IPR023378">
    <property type="entry name" value="YheA/YmcA-like_dom_sf"/>
</dbReference>
<reference evidence="2 4" key="1">
    <citation type="submission" date="2012-06" db="EMBL/GenBank/DDBJ databases">
        <title>Draft genome sequence of Lactobacillus gigeriorum CRBIP 24.85T, isolated from chicken crop.</title>
        <authorList>
            <person name="Cousin S."/>
            <person name="Ma L."/>
            <person name="Creno S."/>
            <person name="Clermont D."/>
            <person name="Loux V."/>
            <person name="Bizet C."/>
            <person name="Bouchier C."/>
        </authorList>
    </citation>
    <scope>NUCLEOTIDE SEQUENCE [LARGE SCALE GENOMIC DNA]</scope>
    <source>
        <strain evidence="4">CRBIP 24.85T</strain>
        <strain evidence="2">Type strain: CRBIP 24.85</strain>
    </source>
</reference>
<keyword evidence="5" id="KW-1185">Reference proteome</keyword>
<dbReference type="HAMAP" id="MF_01526">
    <property type="entry name" value="UPF0342"/>
    <property type="match status" value="1"/>
</dbReference>